<reference evidence="5" key="1">
    <citation type="submission" date="2023-10" db="EMBL/GenBank/DDBJ databases">
        <title>Development of a sustainable strategy for remediation of hydrocarbon-contaminated territories based on the waste exchange concept.</title>
        <authorList>
            <person name="Krivoruchko A."/>
        </authorList>
    </citation>
    <scope>NUCLEOTIDE SEQUENCE</scope>
    <source>
        <strain evidence="5">IEGM 1175</strain>
    </source>
</reference>
<evidence type="ECO:0000256" key="2">
    <source>
        <dbReference type="ARBA" id="ARBA00022801"/>
    </source>
</evidence>
<dbReference type="InterPro" id="IPR013094">
    <property type="entry name" value="AB_hydrolase_3"/>
</dbReference>
<keyword evidence="2 5" id="KW-0378">Hydrolase</keyword>
<organism evidence="5 6">
    <name type="scientific">Dietzia maris</name>
    <dbReference type="NCBI Taxonomy" id="37915"/>
    <lineage>
        <taxon>Bacteria</taxon>
        <taxon>Bacillati</taxon>
        <taxon>Actinomycetota</taxon>
        <taxon>Actinomycetes</taxon>
        <taxon>Mycobacteriales</taxon>
        <taxon>Dietziaceae</taxon>
        <taxon>Dietzia</taxon>
    </lineage>
</organism>
<evidence type="ECO:0000313" key="6">
    <source>
        <dbReference type="Proteomes" id="UP001185873"/>
    </source>
</evidence>
<evidence type="ECO:0000256" key="1">
    <source>
        <dbReference type="ARBA" id="ARBA00010515"/>
    </source>
</evidence>
<protein>
    <submittedName>
        <fullName evidence="5">Alpha/beta hydrolase</fullName>
    </submittedName>
</protein>
<dbReference type="RefSeq" id="WP_317470052.1">
    <property type="nucleotide sequence ID" value="NZ_JAWLKJ010000002.1"/>
</dbReference>
<sequence length="334" mass="35896">MTTQTHPSVTIHREVDLQSRLLYWAGRATLRQVYRFWPMTGTGIRGLAAVERGFARMAGPAGVRVERTVLGGTAAETSTPDSVGPDALADVTVLYLHGGAFVFCGPGTHRGLCGRLAMDLGVTVHSLDYRMLPEVDLATVVADAYAGYRALSERLPADHRIVVAGDSAGGYLAAAICELAARDGIRPPAAMVGYSPLLDVDGAMREGPWATRDCYQPAVTVARFQRLWQDHADGLASSRSMLTCDPEVFPPTLITLAAGELVEPAALQLSERLHAAGRPVETHRWYSAVHAFPVLAGLTPHSSHAGRITAEFLRRTMTAPVSQRPLSRHARDGS</sequence>
<dbReference type="SUPFAM" id="SSF53474">
    <property type="entry name" value="alpha/beta-Hydrolases"/>
    <property type="match status" value="1"/>
</dbReference>
<dbReference type="GO" id="GO:0016787">
    <property type="term" value="F:hydrolase activity"/>
    <property type="evidence" value="ECO:0007669"/>
    <property type="project" value="UniProtKB-KW"/>
</dbReference>
<dbReference type="InterPro" id="IPR050300">
    <property type="entry name" value="GDXG_lipolytic_enzyme"/>
</dbReference>
<evidence type="ECO:0000256" key="3">
    <source>
        <dbReference type="PROSITE-ProRule" id="PRU10038"/>
    </source>
</evidence>
<proteinExistence type="inferred from homology"/>
<dbReference type="PANTHER" id="PTHR48081">
    <property type="entry name" value="AB HYDROLASE SUPERFAMILY PROTEIN C4A8.06C"/>
    <property type="match status" value="1"/>
</dbReference>
<dbReference type="PROSITE" id="PS01174">
    <property type="entry name" value="LIPASE_GDXG_SER"/>
    <property type="match status" value="1"/>
</dbReference>
<evidence type="ECO:0000259" key="4">
    <source>
        <dbReference type="Pfam" id="PF07859"/>
    </source>
</evidence>
<comment type="caution">
    <text evidence="5">The sequence shown here is derived from an EMBL/GenBank/DDBJ whole genome shotgun (WGS) entry which is preliminary data.</text>
</comment>
<feature type="active site" evidence="3">
    <location>
        <position position="167"/>
    </location>
</feature>
<dbReference type="AlphaFoldDB" id="A0AAE4TZJ3"/>
<dbReference type="InterPro" id="IPR029058">
    <property type="entry name" value="AB_hydrolase_fold"/>
</dbReference>
<comment type="similarity">
    <text evidence="1">Belongs to the 'GDXG' lipolytic enzyme family.</text>
</comment>
<dbReference type="InterPro" id="IPR033140">
    <property type="entry name" value="Lipase_GDXG_put_SER_AS"/>
</dbReference>
<accession>A0AAE4TZJ3</accession>
<gene>
    <name evidence="5" type="ORF">R3P82_10155</name>
</gene>
<evidence type="ECO:0000313" key="5">
    <source>
        <dbReference type="EMBL" id="MDV6299475.1"/>
    </source>
</evidence>
<feature type="domain" description="Alpha/beta hydrolase fold-3" evidence="4">
    <location>
        <begin position="93"/>
        <end position="292"/>
    </location>
</feature>
<dbReference type="Pfam" id="PF07859">
    <property type="entry name" value="Abhydrolase_3"/>
    <property type="match status" value="1"/>
</dbReference>
<dbReference type="EMBL" id="JAWLKJ010000002">
    <property type="protein sequence ID" value="MDV6299475.1"/>
    <property type="molecule type" value="Genomic_DNA"/>
</dbReference>
<dbReference type="Proteomes" id="UP001185873">
    <property type="component" value="Unassembled WGS sequence"/>
</dbReference>
<dbReference type="Gene3D" id="3.40.50.1820">
    <property type="entry name" value="alpha/beta hydrolase"/>
    <property type="match status" value="1"/>
</dbReference>
<dbReference type="PANTHER" id="PTHR48081:SF8">
    <property type="entry name" value="ALPHA_BETA HYDROLASE FOLD-3 DOMAIN-CONTAINING PROTEIN-RELATED"/>
    <property type="match status" value="1"/>
</dbReference>
<name>A0AAE4TZJ3_9ACTN</name>